<dbReference type="Proteomes" id="UP000245577">
    <property type="component" value="Unassembled WGS sequence"/>
</dbReference>
<accession>A0A2U1S5Q3</accession>
<reference evidence="3 4" key="1">
    <citation type="submission" date="2017-03" db="EMBL/GenBank/DDBJ databases">
        <title>Genome sequence of Methanobrevibacter wosei.</title>
        <authorList>
            <person name="Poehlein A."/>
            <person name="Seedorf H."/>
            <person name="Daniel R."/>
        </authorList>
    </citation>
    <scope>NUCLEOTIDE SEQUENCE [LARGE SCALE GENOMIC DNA]</scope>
    <source>
        <strain evidence="3 4">DSM 11979</strain>
    </source>
</reference>
<evidence type="ECO:0000256" key="2">
    <source>
        <dbReference type="SAM" id="Phobius"/>
    </source>
</evidence>
<evidence type="ECO:0000313" key="4">
    <source>
        <dbReference type="Proteomes" id="UP000245577"/>
    </source>
</evidence>
<dbReference type="AlphaFoldDB" id="A0A2U1S5Q3"/>
<comment type="caution">
    <text evidence="3">The sequence shown here is derived from an EMBL/GenBank/DDBJ whole genome shotgun (WGS) entry which is preliminary data.</text>
</comment>
<dbReference type="EMBL" id="MZGU01000006">
    <property type="protein sequence ID" value="PWB84966.1"/>
    <property type="molecule type" value="Genomic_DNA"/>
</dbReference>
<name>A0A2U1S5Q3_9EURY</name>
<keyword evidence="2" id="KW-0812">Transmembrane</keyword>
<keyword evidence="4" id="KW-1185">Reference proteome</keyword>
<gene>
    <name evidence="3" type="ORF">MBBWO_12770</name>
</gene>
<feature type="transmembrane region" description="Helical" evidence="2">
    <location>
        <begin position="138"/>
        <end position="164"/>
    </location>
</feature>
<organism evidence="3 4">
    <name type="scientific">Methanobrevibacter woesei</name>
    <dbReference type="NCBI Taxonomy" id="190976"/>
    <lineage>
        <taxon>Archaea</taxon>
        <taxon>Methanobacteriati</taxon>
        <taxon>Methanobacteriota</taxon>
        <taxon>Methanomada group</taxon>
        <taxon>Methanobacteria</taxon>
        <taxon>Methanobacteriales</taxon>
        <taxon>Methanobacteriaceae</taxon>
        <taxon>Methanobrevibacter</taxon>
    </lineage>
</organism>
<feature type="transmembrane region" description="Helical" evidence="2">
    <location>
        <begin position="63"/>
        <end position="89"/>
    </location>
</feature>
<feature type="region of interest" description="Disordered" evidence="1">
    <location>
        <begin position="241"/>
        <end position="272"/>
    </location>
</feature>
<dbReference type="OrthoDB" id="76535at2157"/>
<dbReference type="RefSeq" id="WP_116670065.1">
    <property type="nucleotide sequence ID" value="NZ_MZGU01000006.1"/>
</dbReference>
<feature type="transmembrane region" description="Helical" evidence="2">
    <location>
        <begin position="12"/>
        <end position="42"/>
    </location>
</feature>
<keyword evidence="2" id="KW-0472">Membrane</keyword>
<sequence>MKHSKIILVAFISAFVAFTTAVLGVAGTIIGSVLSSVLYNVLSEVLEEPFTKHAFRRRFEWEIAYVFPLIVIALIQLLLIAAFLSEWGYLPATFLNIYLLLQGVADNNLYKILGVSLLVMSAYPLLLKANILKRSHGWIIAFVGIIFLARGFVDADNFITYLYADIFRLFDFPIELIALILIVSVIYKILKSANESRNNSKEIPYNPRKYPIKEDDLEDLQLKEIYSENHDAYRNHNINKMHINNQRKPRKNKTGINESSDDIEFESSEKYM</sequence>
<keyword evidence="2" id="KW-1133">Transmembrane helix</keyword>
<evidence type="ECO:0000256" key="1">
    <source>
        <dbReference type="SAM" id="MobiDB-lite"/>
    </source>
</evidence>
<evidence type="ECO:0000313" key="3">
    <source>
        <dbReference type="EMBL" id="PWB84966.1"/>
    </source>
</evidence>
<protein>
    <submittedName>
        <fullName evidence="3">Uncharacterized protein</fullName>
    </submittedName>
</protein>
<feature type="transmembrane region" description="Helical" evidence="2">
    <location>
        <begin position="170"/>
        <end position="190"/>
    </location>
</feature>
<proteinExistence type="predicted"/>